<evidence type="ECO:0000313" key="10">
    <source>
        <dbReference type="Proteomes" id="UP000285405"/>
    </source>
</evidence>
<comment type="caution">
    <text evidence="9">The sequence shown here is derived from an EMBL/GenBank/DDBJ whole genome shotgun (WGS) entry which is preliminary data.</text>
</comment>
<dbReference type="GO" id="GO:0000329">
    <property type="term" value="C:fungal-type vacuole membrane"/>
    <property type="evidence" value="ECO:0007669"/>
    <property type="project" value="TreeGrafter"/>
</dbReference>
<feature type="transmembrane region" description="Helical" evidence="7">
    <location>
        <begin position="269"/>
        <end position="292"/>
    </location>
</feature>
<protein>
    <submittedName>
        <fullName evidence="9">GCR1-dependent translation factor 1</fullName>
    </submittedName>
</protein>
<keyword evidence="3 7" id="KW-0812">Transmembrane</keyword>
<feature type="compositionally biased region" description="Basic and acidic residues" evidence="6">
    <location>
        <begin position="236"/>
        <end position="247"/>
    </location>
</feature>
<feature type="region of interest" description="Disordered" evidence="6">
    <location>
        <begin position="397"/>
        <end position="431"/>
    </location>
</feature>
<dbReference type="PANTHER" id="PTHR12608:SF1">
    <property type="entry name" value="TRANSMEMBRANE PROTEIN 165"/>
    <property type="match status" value="1"/>
</dbReference>
<evidence type="ECO:0000256" key="1">
    <source>
        <dbReference type="ARBA" id="ARBA00004141"/>
    </source>
</evidence>
<dbReference type="EMBL" id="MCBR01022486">
    <property type="protein sequence ID" value="RKF53088.1"/>
    <property type="molecule type" value="Genomic_DNA"/>
</dbReference>
<feature type="chain" id="PRO_5019313082" evidence="8">
    <location>
        <begin position="22"/>
        <end position="537"/>
    </location>
</feature>
<organism evidence="9 10">
    <name type="scientific">Golovinomyces cichoracearum</name>
    <dbReference type="NCBI Taxonomy" id="62708"/>
    <lineage>
        <taxon>Eukaryota</taxon>
        <taxon>Fungi</taxon>
        <taxon>Dikarya</taxon>
        <taxon>Ascomycota</taxon>
        <taxon>Pezizomycotina</taxon>
        <taxon>Leotiomycetes</taxon>
        <taxon>Erysiphales</taxon>
        <taxon>Erysiphaceae</taxon>
        <taxon>Golovinomyces</taxon>
    </lineage>
</organism>
<dbReference type="PROSITE" id="PS01214">
    <property type="entry name" value="UPF0016"/>
    <property type="match status" value="1"/>
</dbReference>
<dbReference type="GO" id="GO:0015085">
    <property type="term" value="F:calcium ion transmembrane transporter activity"/>
    <property type="evidence" value="ECO:0007669"/>
    <property type="project" value="TreeGrafter"/>
</dbReference>
<feature type="compositionally biased region" description="Polar residues" evidence="6">
    <location>
        <begin position="106"/>
        <end position="120"/>
    </location>
</feature>
<reference evidence="9 10" key="1">
    <citation type="journal article" date="2018" name="BMC Genomics">
        <title>Comparative genome analyses reveal sequence features reflecting distinct modes of host-adaptation between dicot and monocot powdery mildew.</title>
        <authorList>
            <person name="Wu Y."/>
            <person name="Ma X."/>
            <person name="Pan Z."/>
            <person name="Kale S.D."/>
            <person name="Song Y."/>
            <person name="King H."/>
            <person name="Zhang Q."/>
            <person name="Presley C."/>
            <person name="Deng X."/>
            <person name="Wei C.I."/>
            <person name="Xiao S."/>
        </authorList>
    </citation>
    <scope>NUCLEOTIDE SEQUENCE [LARGE SCALE GENOMIC DNA]</scope>
    <source>
        <strain evidence="9">UCSC1</strain>
    </source>
</reference>
<feature type="transmembrane region" description="Helical" evidence="7">
    <location>
        <begin position="440"/>
        <end position="461"/>
    </location>
</feature>
<feature type="compositionally biased region" description="Low complexity" evidence="6">
    <location>
        <begin position="418"/>
        <end position="431"/>
    </location>
</feature>
<dbReference type="InterPro" id="IPR049555">
    <property type="entry name" value="GDT1-like_CS"/>
</dbReference>
<feature type="transmembrane region" description="Helical" evidence="7">
    <location>
        <begin position="481"/>
        <end position="502"/>
    </location>
</feature>
<feature type="compositionally biased region" description="Basic and acidic residues" evidence="6">
    <location>
        <begin position="186"/>
        <end position="219"/>
    </location>
</feature>
<sequence>MNCVRCSASALILFLLVIVNSTNVPSHENSQIALSSQLNPGGSKSGGLTTTPIDLNKKPKYEIGTKDAPVDGNDGKPHAGPWVGTEKNLNKEKPTLEPQAGDSVVPESTHSGQWRNSQENIIPAVNDGVMDDPTREPPKHGTTGTEGGVSQKDKARKAHEGQTGERLENTPASPKEAPPLPLNEIVDDKNEKPKAKDAEDIEKESKDGLAGLEKPDNLPDRLNNLPHPIPGSAKKNHLDIPKGDKKKSDKYDLLWDESNERFIQPLHSYFLSLTMILFSEIGDKTFLVAVLMAMKHDRLLVFSSAFTALFVMTVLSATLGHVVPTLIPKRYTNFLAAVLFLVFGGRMLKEGLEISPGEGVGAEMKEVEMELERKDHIGYHQKKKMSSFSPYALEMGLGRPRTRRSRSRSRLPSPPRSPMSSPDRSPSPQRSLFKTTAEGLNNLLSFVLSPVWVQTFVMTFLGEWGDRSQIATIAMAAGQDYLLVTAGAVCGHAICTAIAVIGGRAIAGKVSLRVVTLGGAISFLIFGVIYMVEAYYS</sequence>
<evidence type="ECO:0000256" key="3">
    <source>
        <dbReference type="ARBA" id="ARBA00022692"/>
    </source>
</evidence>
<gene>
    <name evidence="9" type="ORF">GcC1_224030</name>
</gene>
<dbReference type="GO" id="GO:0032472">
    <property type="term" value="P:Golgi calcium ion transport"/>
    <property type="evidence" value="ECO:0007669"/>
    <property type="project" value="TreeGrafter"/>
</dbReference>
<dbReference type="Pfam" id="PF01169">
    <property type="entry name" value="GDT1"/>
    <property type="match status" value="2"/>
</dbReference>
<dbReference type="AlphaFoldDB" id="A0A420H6M5"/>
<evidence type="ECO:0000256" key="6">
    <source>
        <dbReference type="SAM" id="MobiDB-lite"/>
    </source>
</evidence>
<dbReference type="Proteomes" id="UP000285405">
    <property type="component" value="Unassembled WGS sequence"/>
</dbReference>
<comment type="similarity">
    <text evidence="2">Belongs to the GDT1 family.</text>
</comment>
<feature type="transmembrane region" description="Helical" evidence="7">
    <location>
        <begin position="299"/>
        <end position="319"/>
    </location>
</feature>
<feature type="compositionally biased region" description="Polar residues" evidence="6">
    <location>
        <begin position="34"/>
        <end position="53"/>
    </location>
</feature>
<dbReference type="GO" id="GO:0005384">
    <property type="term" value="F:manganese ion transmembrane transporter activity"/>
    <property type="evidence" value="ECO:0007669"/>
    <property type="project" value="TreeGrafter"/>
</dbReference>
<feature type="compositionally biased region" description="Basic residues" evidence="6">
    <location>
        <begin position="400"/>
        <end position="409"/>
    </location>
</feature>
<evidence type="ECO:0000256" key="4">
    <source>
        <dbReference type="ARBA" id="ARBA00022989"/>
    </source>
</evidence>
<dbReference type="InterPro" id="IPR001727">
    <property type="entry name" value="GDT1-like"/>
</dbReference>
<feature type="compositionally biased region" description="Basic and acidic residues" evidence="6">
    <location>
        <begin position="158"/>
        <end position="168"/>
    </location>
</feature>
<evidence type="ECO:0000256" key="7">
    <source>
        <dbReference type="SAM" id="Phobius"/>
    </source>
</evidence>
<feature type="region of interest" description="Disordered" evidence="6">
    <location>
        <begin position="34"/>
        <end position="247"/>
    </location>
</feature>
<evidence type="ECO:0000256" key="8">
    <source>
        <dbReference type="SAM" id="SignalP"/>
    </source>
</evidence>
<evidence type="ECO:0000313" key="9">
    <source>
        <dbReference type="EMBL" id="RKF53088.1"/>
    </source>
</evidence>
<dbReference type="OrthoDB" id="442680at2759"/>
<evidence type="ECO:0000256" key="5">
    <source>
        <dbReference type="ARBA" id="ARBA00023136"/>
    </source>
</evidence>
<comment type="subcellular location">
    <subcellularLocation>
        <location evidence="1">Membrane</location>
        <topology evidence="1">Multi-pass membrane protein</topology>
    </subcellularLocation>
</comment>
<accession>A0A420H6M5</accession>
<feature type="compositionally biased region" description="Basic and acidic residues" evidence="6">
    <location>
        <begin position="55"/>
        <end position="77"/>
    </location>
</feature>
<keyword evidence="8" id="KW-0732">Signal</keyword>
<feature type="transmembrane region" description="Helical" evidence="7">
    <location>
        <begin position="514"/>
        <end position="532"/>
    </location>
</feature>
<dbReference type="PANTHER" id="PTHR12608">
    <property type="entry name" value="TRANSMEMBRANE PROTEIN HTP-1 RELATED"/>
    <property type="match status" value="1"/>
</dbReference>
<keyword evidence="4 7" id="KW-1133">Transmembrane helix</keyword>
<dbReference type="GO" id="GO:0005794">
    <property type="term" value="C:Golgi apparatus"/>
    <property type="evidence" value="ECO:0007669"/>
    <property type="project" value="TreeGrafter"/>
</dbReference>
<feature type="signal peptide" evidence="8">
    <location>
        <begin position="1"/>
        <end position="21"/>
    </location>
</feature>
<evidence type="ECO:0000256" key="2">
    <source>
        <dbReference type="ARBA" id="ARBA00009190"/>
    </source>
</evidence>
<proteinExistence type="inferred from homology"/>
<dbReference type="GO" id="GO:0032468">
    <property type="term" value="P:Golgi calcium ion homeostasis"/>
    <property type="evidence" value="ECO:0007669"/>
    <property type="project" value="TreeGrafter"/>
</dbReference>
<keyword evidence="5 7" id="KW-0472">Membrane</keyword>
<name>A0A420H6M5_9PEZI</name>